<evidence type="ECO:0000256" key="2">
    <source>
        <dbReference type="ARBA" id="ARBA00008891"/>
    </source>
</evidence>
<dbReference type="InterPro" id="IPR000070">
    <property type="entry name" value="Pectinesterase_cat"/>
</dbReference>
<reference evidence="8 9" key="1">
    <citation type="journal article" date="2024" name="G3 (Bethesda)">
        <title>Genome assembly of Hibiscus sabdariffa L. provides insights into metabolisms of medicinal natural products.</title>
        <authorList>
            <person name="Kim T."/>
        </authorList>
    </citation>
    <scope>NUCLEOTIDE SEQUENCE [LARGE SCALE GENOMIC DNA]</scope>
    <source>
        <strain evidence="8">TK-2024</strain>
        <tissue evidence="8">Old leaves</tissue>
    </source>
</reference>
<evidence type="ECO:0000256" key="3">
    <source>
        <dbReference type="ARBA" id="ARBA00013229"/>
    </source>
</evidence>
<feature type="domain" description="Pectinesterase catalytic" evidence="7">
    <location>
        <begin position="31"/>
        <end position="295"/>
    </location>
</feature>
<gene>
    <name evidence="8" type="ORF">V6N12_003824</name>
</gene>
<keyword evidence="6" id="KW-0961">Cell wall biogenesis/degradation</keyword>
<comment type="function">
    <text evidence="6">Acts in the modification of cell walls via demethylesterification of cell wall pectin.</text>
</comment>
<dbReference type="Gene3D" id="2.160.20.10">
    <property type="entry name" value="Single-stranded right-handed beta-helix, Pectin lyase-like"/>
    <property type="match status" value="2"/>
</dbReference>
<evidence type="ECO:0000313" key="8">
    <source>
        <dbReference type="EMBL" id="KAK8519856.1"/>
    </source>
</evidence>
<dbReference type="PANTHER" id="PTHR31321">
    <property type="entry name" value="ACYL-COA THIOESTER HYDROLASE YBHC-RELATED"/>
    <property type="match status" value="1"/>
</dbReference>
<comment type="pathway">
    <text evidence="1 6">Glycan metabolism; pectin degradation; 2-dehydro-3-deoxy-D-gluconate from pectin: step 1/5.</text>
</comment>
<dbReference type="EMBL" id="JBBPBM010000049">
    <property type="protein sequence ID" value="KAK8519856.1"/>
    <property type="molecule type" value="Genomic_DNA"/>
</dbReference>
<evidence type="ECO:0000256" key="5">
    <source>
        <dbReference type="ARBA" id="ARBA00023085"/>
    </source>
</evidence>
<dbReference type="PANTHER" id="PTHR31321:SF85">
    <property type="entry name" value="PECTINESTERASE CATALYTIC DOMAIN-CONTAINING PROTEIN"/>
    <property type="match status" value="1"/>
</dbReference>
<dbReference type="PROSITE" id="PS00800">
    <property type="entry name" value="PECTINESTERASE_1"/>
    <property type="match status" value="2"/>
</dbReference>
<accession>A0ABR2CJN7</accession>
<feature type="chain" id="PRO_5044956081" description="Pectinesterase" evidence="6">
    <location>
        <begin position="24"/>
        <end position="650"/>
    </location>
</feature>
<organism evidence="8 9">
    <name type="scientific">Hibiscus sabdariffa</name>
    <name type="common">roselle</name>
    <dbReference type="NCBI Taxonomy" id="183260"/>
    <lineage>
        <taxon>Eukaryota</taxon>
        <taxon>Viridiplantae</taxon>
        <taxon>Streptophyta</taxon>
        <taxon>Embryophyta</taxon>
        <taxon>Tracheophyta</taxon>
        <taxon>Spermatophyta</taxon>
        <taxon>Magnoliopsida</taxon>
        <taxon>eudicotyledons</taxon>
        <taxon>Gunneridae</taxon>
        <taxon>Pentapetalae</taxon>
        <taxon>rosids</taxon>
        <taxon>malvids</taxon>
        <taxon>Malvales</taxon>
        <taxon>Malvaceae</taxon>
        <taxon>Malvoideae</taxon>
        <taxon>Hibiscus</taxon>
    </lineage>
</organism>
<dbReference type="InterPro" id="IPR012334">
    <property type="entry name" value="Pectin_lyas_fold"/>
</dbReference>
<feature type="domain" description="Pectinesterase catalytic" evidence="7">
    <location>
        <begin position="352"/>
        <end position="617"/>
    </location>
</feature>
<evidence type="ECO:0000313" key="9">
    <source>
        <dbReference type="Proteomes" id="UP001472677"/>
    </source>
</evidence>
<evidence type="ECO:0000256" key="4">
    <source>
        <dbReference type="ARBA" id="ARBA00022801"/>
    </source>
</evidence>
<keyword evidence="6" id="KW-0134">Cell wall</keyword>
<sequence length="650" mass="71957">MQLLNFFLHSSVLVLALFKSIKADDEISKTLIVDQSGHGDFTDIQSAIDSIPSNNNAWIVVRVKAGIYNEMVNIPRDKPKIYLQGESKQSTIIQFGNGGDSIKSSTFSSNAEDFVATDITFKNTHNLEPGNPQTWAPAALINADKASFYRCGFVSVQDTLTDSQGRHYFENCYIEGVVDFIWGNGRSIYQGCVINVTTSSGHPAGYITAQARGSAADDTGFVFKDCSIFGSSAYLGRAYRSYARVLFFRTKMSDSIVPEGWSAWHYVGKESTIVFAEVECVGAGADQSKRVAWEKNLSSEELNYLLNPGTFINKEGWIQSQPKLFNFFLHSSVLVLALFMSTKADGGISKTLIVDQSGRGDFTSIQSAIDSIPSKNNVWTLVHVKAGVYNEMVNIPRDKPKIHLQGESRRSTIIQFGAGGDSTKSTTFSSHAEEFVATDITFKNTHNLEPGKPLTWAPAALINADKASFYRCGFVSVQDTLTDNKGRHYFENCYIEGVMDFIWGNGRSIYQGCVINVTTSPGHRAGYITAQARDSAAYNTGFVFKHSLIIGTGSAYLGRAYRPYSRVVFFRSKMSDSIVPQGWSAWHYVGKESTIVFAEVDCVGVGANKSKRVKWEKNLSPKELKYLLRSNIFINEEGWIQSQPKVTTVF</sequence>
<comment type="catalytic activity">
    <reaction evidence="6">
        <text>[(1-&gt;4)-alpha-D-galacturonosyl methyl ester](n) + n H2O = [(1-&gt;4)-alpha-D-galacturonosyl](n) + n methanol + n H(+)</text>
        <dbReference type="Rhea" id="RHEA:22380"/>
        <dbReference type="Rhea" id="RHEA-COMP:14570"/>
        <dbReference type="Rhea" id="RHEA-COMP:14573"/>
        <dbReference type="ChEBI" id="CHEBI:15377"/>
        <dbReference type="ChEBI" id="CHEBI:15378"/>
        <dbReference type="ChEBI" id="CHEBI:17790"/>
        <dbReference type="ChEBI" id="CHEBI:140522"/>
        <dbReference type="ChEBI" id="CHEBI:140523"/>
        <dbReference type="EC" id="3.1.1.11"/>
    </reaction>
</comment>
<protein>
    <recommendedName>
        <fullName evidence="3 6">Pectinesterase</fullName>
        <ecNumber evidence="3 6">3.1.1.11</ecNumber>
    </recommendedName>
</protein>
<name>A0ABR2CJN7_9ROSI</name>
<evidence type="ECO:0000259" key="7">
    <source>
        <dbReference type="Pfam" id="PF01095"/>
    </source>
</evidence>
<dbReference type="Proteomes" id="UP001472677">
    <property type="component" value="Unassembled WGS sequence"/>
</dbReference>
<keyword evidence="9" id="KW-1185">Reference proteome</keyword>
<feature type="signal peptide" evidence="6">
    <location>
        <begin position="1"/>
        <end position="23"/>
    </location>
</feature>
<keyword evidence="5 6" id="KW-0063">Aspartyl esterase</keyword>
<comment type="subcellular location">
    <subcellularLocation>
        <location evidence="6">Secreted</location>
        <location evidence="6">Cell wall</location>
    </subcellularLocation>
</comment>
<keyword evidence="6" id="KW-0732">Signal</keyword>
<dbReference type="InterPro" id="IPR011050">
    <property type="entry name" value="Pectin_lyase_fold/virulence"/>
</dbReference>
<evidence type="ECO:0000256" key="1">
    <source>
        <dbReference type="ARBA" id="ARBA00005184"/>
    </source>
</evidence>
<comment type="similarity">
    <text evidence="2">Belongs to the pectinesterase family.</text>
</comment>
<keyword evidence="6" id="KW-0964">Secreted</keyword>
<dbReference type="InterPro" id="IPR018040">
    <property type="entry name" value="Pectinesterase_Tyr_AS"/>
</dbReference>
<dbReference type="SUPFAM" id="SSF51126">
    <property type="entry name" value="Pectin lyase-like"/>
    <property type="match status" value="2"/>
</dbReference>
<dbReference type="EC" id="3.1.1.11" evidence="3 6"/>
<comment type="caution">
    <text evidence="8">The sequence shown here is derived from an EMBL/GenBank/DDBJ whole genome shotgun (WGS) entry which is preliminary data.</text>
</comment>
<dbReference type="Pfam" id="PF01095">
    <property type="entry name" value="Pectinesterase"/>
    <property type="match status" value="2"/>
</dbReference>
<proteinExistence type="inferred from homology"/>
<evidence type="ECO:0000256" key="6">
    <source>
        <dbReference type="RuleBase" id="RU000589"/>
    </source>
</evidence>
<keyword evidence="4 6" id="KW-0378">Hydrolase</keyword>